<reference evidence="1" key="1">
    <citation type="submission" date="2016-10" db="EMBL/GenBank/DDBJ databases">
        <title>Sequence of Gallionella enrichment culture.</title>
        <authorList>
            <person name="Poehlein A."/>
            <person name="Muehling M."/>
            <person name="Daniel R."/>
        </authorList>
    </citation>
    <scope>NUCLEOTIDE SEQUENCE</scope>
</reference>
<dbReference type="SUPFAM" id="SSF54690">
    <property type="entry name" value="Molybdopterin synthase subunit MoaE"/>
    <property type="match status" value="1"/>
</dbReference>
<protein>
    <submittedName>
        <fullName evidence="1">Molybdopterin synthase catalytic subunit</fullName>
        <ecNumber evidence="1">2.8.1.12</ecNumber>
    </submittedName>
</protein>
<dbReference type="InterPro" id="IPR003448">
    <property type="entry name" value="Mopterin_biosynth_MoaE"/>
</dbReference>
<dbReference type="GO" id="GO:0030366">
    <property type="term" value="F:molybdopterin synthase activity"/>
    <property type="evidence" value="ECO:0007669"/>
    <property type="project" value="UniProtKB-EC"/>
</dbReference>
<organism evidence="1">
    <name type="scientific">mine drainage metagenome</name>
    <dbReference type="NCBI Taxonomy" id="410659"/>
    <lineage>
        <taxon>unclassified sequences</taxon>
        <taxon>metagenomes</taxon>
        <taxon>ecological metagenomes</taxon>
    </lineage>
</organism>
<dbReference type="GO" id="GO:0006777">
    <property type="term" value="P:Mo-molybdopterin cofactor biosynthetic process"/>
    <property type="evidence" value="ECO:0007669"/>
    <property type="project" value="InterPro"/>
</dbReference>
<dbReference type="EC" id="2.8.1.12" evidence="1"/>
<proteinExistence type="predicted"/>
<dbReference type="CDD" id="cd00756">
    <property type="entry name" value="MoaE"/>
    <property type="match status" value="1"/>
</dbReference>
<dbReference type="EMBL" id="MLJW01000241">
    <property type="protein sequence ID" value="OIQ92067.1"/>
    <property type="molecule type" value="Genomic_DNA"/>
</dbReference>
<dbReference type="InterPro" id="IPR036563">
    <property type="entry name" value="MoaE_sf"/>
</dbReference>
<sequence>MDFEIVDHPIQPSTRDFAPGGAGAVVTFEGLVRNVNEGRPVVALEYSVYPELALKEGEKIMEEARQRFPLEAVKAVHRVGRLEIGDLAVWIAVASGHRGEAFEACRWIIDEIKERVPLWKKEIYADGDSGWLRANPPRHTV</sequence>
<dbReference type="PANTHER" id="PTHR23404">
    <property type="entry name" value="MOLYBDOPTERIN SYNTHASE RELATED"/>
    <property type="match status" value="1"/>
</dbReference>
<dbReference type="Gene3D" id="3.90.1170.40">
    <property type="entry name" value="Molybdopterin biosynthesis MoaE subunit"/>
    <property type="match status" value="1"/>
</dbReference>
<evidence type="ECO:0000313" key="1">
    <source>
        <dbReference type="EMBL" id="OIQ92067.1"/>
    </source>
</evidence>
<dbReference type="AlphaFoldDB" id="A0A1J5RRE9"/>
<dbReference type="Pfam" id="PF02391">
    <property type="entry name" value="MoaE"/>
    <property type="match status" value="1"/>
</dbReference>
<accession>A0A1J5RRE9</accession>
<comment type="caution">
    <text evidence="1">The sequence shown here is derived from an EMBL/GenBank/DDBJ whole genome shotgun (WGS) entry which is preliminary data.</text>
</comment>
<gene>
    <name evidence="1" type="primary">moaE_9</name>
    <name evidence="1" type="ORF">GALL_259860</name>
</gene>
<name>A0A1J5RRE9_9ZZZZ</name>
<keyword evidence="1" id="KW-0808">Transferase</keyword>